<dbReference type="InterPro" id="IPR009057">
    <property type="entry name" value="Homeodomain-like_sf"/>
</dbReference>
<dbReference type="InterPro" id="IPR001647">
    <property type="entry name" value="HTH_TetR"/>
</dbReference>
<organism evidence="6 7">
    <name type="scientific">Paraburkholderia hiiakae</name>
    <dbReference type="NCBI Taxonomy" id="1081782"/>
    <lineage>
        <taxon>Bacteria</taxon>
        <taxon>Pseudomonadati</taxon>
        <taxon>Pseudomonadota</taxon>
        <taxon>Betaproteobacteria</taxon>
        <taxon>Burkholderiales</taxon>
        <taxon>Burkholderiaceae</taxon>
        <taxon>Paraburkholderia</taxon>
    </lineage>
</organism>
<evidence type="ECO:0000313" key="7">
    <source>
        <dbReference type="Proteomes" id="UP000656319"/>
    </source>
</evidence>
<feature type="DNA-binding region" description="H-T-H motif" evidence="4">
    <location>
        <begin position="35"/>
        <end position="54"/>
    </location>
</feature>
<dbReference type="PROSITE" id="PS50977">
    <property type="entry name" value="HTH_TETR_2"/>
    <property type="match status" value="1"/>
</dbReference>
<gene>
    <name evidence="6" type="ORF">LMG27952_04343</name>
</gene>
<keyword evidence="1" id="KW-0805">Transcription regulation</keyword>
<keyword evidence="2 4" id="KW-0238">DNA-binding</keyword>
<feature type="domain" description="HTH tetR-type" evidence="5">
    <location>
        <begin position="12"/>
        <end position="72"/>
    </location>
</feature>
<dbReference type="Proteomes" id="UP000656319">
    <property type="component" value="Unassembled WGS sequence"/>
</dbReference>
<sequence>MSIAERKGRQRAERESRIIAVARLIAEREGWDAVTVRRLAEEIEYSQPVLYSHFENRDAIVAAVAVEGFQELAIALRDATHGSTGQQSALEHVAMAYLGFAGRCPALYEAMFTLPTDLRFAEAETRPELRAGFEALASVVTPFCTDVEDVTETFWAALHGLAELERSGRIRPGARVERIMLVVRAVTVSGRASSTHGYAIPR</sequence>
<dbReference type="Pfam" id="PF00440">
    <property type="entry name" value="TetR_N"/>
    <property type="match status" value="1"/>
</dbReference>
<proteinExistence type="predicted"/>
<dbReference type="PANTHER" id="PTHR30055:SF234">
    <property type="entry name" value="HTH-TYPE TRANSCRIPTIONAL REGULATOR BETI"/>
    <property type="match status" value="1"/>
</dbReference>
<reference evidence="6 7" key="1">
    <citation type="submission" date="2020-10" db="EMBL/GenBank/DDBJ databases">
        <authorList>
            <person name="Peeters C."/>
        </authorList>
    </citation>
    <scope>NUCLEOTIDE SEQUENCE [LARGE SCALE GENOMIC DNA]</scope>
    <source>
        <strain evidence="6 7">LMG 27952</strain>
    </source>
</reference>
<protein>
    <recommendedName>
        <fullName evidence="5">HTH tetR-type domain-containing protein</fullName>
    </recommendedName>
</protein>
<evidence type="ECO:0000256" key="2">
    <source>
        <dbReference type="ARBA" id="ARBA00023125"/>
    </source>
</evidence>
<dbReference type="Gene3D" id="1.10.357.10">
    <property type="entry name" value="Tetracycline Repressor, domain 2"/>
    <property type="match status" value="1"/>
</dbReference>
<keyword evidence="7" id="KW-1185">Reference proteome</keyword>
<dbReference type="SUPFAM" id="SSF46689">
    <property type="entry name" value="Homeodomain-like"/>
    <property type="match status" value="1"/>
</dbReference>
<dbReference type="EMBL" id="CAJHCQ010000011">
    <property type="protein sequence ID" value="CAD6545674.1"/>
    <property type="molecule type" value="Genomic_DNA"/>
</dbReference>
<comment type="caution">
    <text evidence="6">The sequence shown here is derived from an EMBL/GenBank/DDBJ whole genome shotgun (WGS) entry which is preliminary data.</text>
</comment>
<dbReference type="InterPro" id="IPR025996">
    <property type="entry name" value="MT1864/Rv1816-like_C"/>
</dbReference>
<dbReference type="InterPro" id="IPR050109">
    <property type="entry name" value="HTH-type_TetR-like_transc_reg"/>
</dbReference>
<evidence type="ECO:0000256" key="3">
    <source>
        <dbReference type="ARBA" id="ARBA00023163"/>
    </source>
</evidence>
<dbReference type="InterPro" id="IPR036271">
    <property type="entry name" value="Tet_transcr_reg_TetR-rel_C_sf"/>
</dbReference>
<evidence type="ECO:0000256" key="4">
    <source>
        <dbReference type="PROSITE-ProRule" id="PRU00335"/>
    </source>
</evidence>
<dbReference type="SUPFAM" id="SSF48498">
    <property type="entry name" value="Tetracyclin repressor-like, C-terminal domain"/>
    <property type="match status" value="1"/>
</dbReference>
<accession>A0ABM8NVL8</accession>
<name>A0ABM8NVL8_9BURK</name>
<dbReference type="RefSeq" id="WP_201697957.1">
    <property type="nucleotide sequence ID" value="NZ_CAJHCQ010000011.1"/>
</dbReference>
<evidence type="ECO:0000313" key="6">
    <source>
        <dbReference type="EMBL" id="CAD6545674.1"/>
    </source>
</evidence>
<dbReference type="Pfam" id="PF13305">
    <property type="entry name" value="TetR_C_33"/>
    <property type="match status" value="1"/>
</dbReference>
<evidence type="ECO:0000256" key="1">
    <source>
        <dbReference type="ARBA" id="ARBA00023015"/>
    </source>
</evidence>
<dbReference type="PANTHER" id="PTHR30055">
    <property type="entry name" value="HTH-TYPE TRANSCRIPTIONAL REGULATOR RUTR"/>
    <property type="match status" value="1"/>
</dbReference>
<evidence type="ECO:0000259" key="5">
    <source>
        <dbReference type="PROSITE" id="PS50977"/>
    </source>
</evidence>
<keyword evidence="3" id="KW-0804">Transcription</keyword>